<keyword evidence="6" id="KW-0378">Hydrolase</keyword>
<evidence type="ECO:0000259" key="3">
    <source>
        <dbReference type="Pfam" id="PF03065"/>
    </source>
</evidence>
<dbReference type="Pfam" id="PF09095">
    <property type="entry name" value="AmyA-gluTrfs_C"/>
    <property type="match status" value="1"/>
</dbReference>
<dbReference type="EMBL" id="CP009498">
    <property type="protein sequence ID" value="AKL97470.1"/>
    <property type="molecule type" value="Genomic_DNA"/>
</dbReference>
<dbReference type="CDD" id="cd10793">
    <property type="entry name" value="GH57N_TLGT_like"/>
    <property type="match status" value="1"/>
</dbReference>
<dbReference type="SUPFAM" id="SSF88713">
    <property type="entry name" value="Glycoside hydrolase/deacetylase"/>
    <property type="match status" value="1"/>
</dbReference>
<dbReference type="InterPro" id="IPR052046">
    <property type="entry name" value="GH57_Enzymes"/>
</dbReference>
<dbReference type="InterPro" id="IPR015178">
    <property type="entry name" value="A-amylase/a-glucTrfase_central"/>
</dbReference>
<dbReference type="InterPro" id="IPR015179">
    <property type="entry name" value="A-amylase/a-glucTrfase_C"/>
</dbReference>
<dbReference type="PANTHER" id="PTHR36306">
    <property type="entry name" value="ALPHA-AMYLASE-RELATED-RELATED"/>
    <property type="match status" value="1"/>
</dbReference>
<dbReference type="Proteomes" id="UP000035337">
    <property type="component" value="Chromosome"/>
</dbReference>
<dbReference type="STRING" id="1408281.Epro_0091"/>
<dbReference type="Gene3D" id="3.20.110.20">
    <property type="match status" value="1"/>
</dbReference>
<feature type="domain" description="Glycoside hydrolase family 57 N-terminal" evidence="3">
    <location>
        <begin position="7"/>
        <end position="273"/>
    </location>
</feature>
<dbReference type="InterPro" id="IPR028995">
    <property type="entry name" value="Glyco_hydro_57/38_cen_sf"/>
</dbReference>
<sequence>MSKVKFIFCVHNHQPVGNFEWVFEKAYQVSYKPFMDVMLNHPKIKWCMHASGMIWEFCQKEHPEYIKNVKKLVASGNLEILSGGYYEPIISSVPDRDKNGQIQKLTQYVKDVFGCREAHGAWLAERVWEPSLAKPLCESGIKYTVLDDAHFAASGINTDDLKGYYVTEEQGCSLNVFPISQRLRYTIPFHDVNETIEYFKDLSRQNADKNSVVVMADDGEKFGMWPGTNKHVYENGWLERFLTALEENFDTVETATFSEVLKTEKPSGRVYLPCASYFEMSEWSLPAPAQEKFDNVLAKYGSDRDAKTFLHGGFWRNFLTKYEEANNMHKKMLRVSDKVGKYVLSKKPLAQKALDNLYAGQCNCAYWHGVFGGLYLPHLRKAVYASLLKAENLYNKSFLKRAGWLADDFSRAGKEDFLYESKHQNIYVNPQDGGSIFEWDIFKINHNFSDVLTRRYESYHKKLKDNINNAVVATDNEYEVQTIHNDAVKVKEFGLDKFLVYDNYRRTSLRDHFVGTDIKYEDFAFSRYCEMGDFTAGEYKVISRAANLELERNGKAYGKDISVKKNISAQHDGYEAAYEITNNSSESIEICFICEQVFAFSSKDGDDTANDKNVSGWKRYDDYYKAEVELKFSQDCDLFVYPLETVSASDSGYERTYQGTVAAPVARFHSTPGGTVKFSIKTSVNFKTII</sequence>
<dbReference type="InterPro" id="IPR011330">
    <property type="entry name" value="Glyco_hydro/deAcase_b/a-brl"/>
</dbReference>
<dbReference type="OrthoDB" id="9757977at2"/>
<evidence type="ECO:0000256" key="2">
    <source>
        <dbReference type="ARBA" id="ARBA00023277"/>
    </source>
</evidence>
<reference evidence="6 7" key="1">
    <citation type="submission" date="2014-09" db="EMBL/GenBank/DDBJ databases">
        <title>Complete genome sequence of Endomicrobium proavitum.</title>
        <authorList>
            <person name="Zheng H."/>
        </authorList>
    </citation>
    <scope>NUCLEOTIDE SEQUENCE [LARGE SCALE GENOMIC DNA]</scope>
    <source>
        <strain evidence="6 7">Rsa215</strain>
    </source>
</reference>
<dbReference type="GO" id="GO:0005975">
    <property type="term" value="P:carbohydrate metabolic process"/>
    <property type="evidence" value="ECO:0007669"/>
    <property type="project" value="InterPro"/>
</dbReference>
<dbReference type="InterPro" id="IPR011013">
    <property type="entry name" value="Gal_mutarotase_sf_dom"/>
</dbReference>
<dbReference type="GO" id="GO:0030246">
    <property type="term" value="F:carbohydrate binding"/>
    <property type="evidence" value="ECO:0007669"/>
    <property type="project" value="InterPro"/>
</dbReference>
<feature type="domain" description="Alpha-amylase/4-alpha-glucanotransferase central" evidence="4">
    <location>
        <begin position="313"/>
        <end position="393"/>
    </location>
</feature>
<evidence type="ECO:0000259" key="5">
    <source>
        <dbReference type="Pfam" id="PF09095"/>
    </source>
</evidence>
<evidence type="ECO:0000259" key="4">
    <source>
        <dbReference type="Pfam" id="PF09094"/>
    </source>
</evidence>
<evidence type="ECO:0000313" key="6">
    <source>
        <dbReference type="EMBL" id="AKL97470.1"/>
    </source>
</evidence>
<dbReference type="AlphaFoldDB" id="A0A0G3WHX4"/>
<keyword evidence="2" id="KW-0119">Carbohydrate metabolism</keyword>
<organism evidence="6 7">
    <name type="scientific">Endomicrobium proavitum</name>
    <dbReference type="NCBI Taxonomy" id="1408281"/>
    <lineage>
        <taxon>Bacteria</taxon>
        <taxon>Pseudomonadati</taxon>
        <taxon>Elusimicrobiota</taxon>
        <taxon>Endomicrobiia</taxon>
        <taxon>Endomicrobiales</taxon>
        <taxon>Endomicrobiaceae</taxon>
        <taxon>Endomicrobium</taxon>
    </lineage>
</organism>
<evidence type="ECO:0000256" key="1">
    <source>
        <dbReference type="ARBA" id="ARBA00006821"/>
    </source>
</evidence>
<comment type="similarity">
    <text evidence="1">Belongs to the glycosyl hydrolase 57 family.</text>
</comment>
<dbReference type="GO" id="GO:0016787">
    <property type="term" value="F:hydrolase activity"/>
    <property type="evidence" value="ECO:0007669"/>
    <property type="project" value="UniProtKB-KW"/>
</dbReference>
<protein>
    <submittedName>
        <fullName evidence="6">Glycoside hydrolase family 57, Alpha-amylase/alpha-mannosidase</fullName>
    </submittedName>
</protein>
<dbReference type="RefSeq" id="WP_052569582.1">
    <property type="nucleotide sequence ID" value="NZ_CP009498.1"/>
</dbReference>
<dbReference type="Gene3D" id="2.70.98.10">
    <property type="match status" value="1"/>
</dbReference>
<dbReference type="PANTHER" id="PTHR36306:SF1">
    <property type="entry name" value="ALPHA-AMYLASE-RELATED"/>
    <property type="match status" value="1"/>
</dbReference>
<name>A0A0G3WHX4_9BACT</name>
<proteinExistence type="inferred from homology"/>
<dbReference type="SUPFAM" id="SSF74650">
    <property type="entry name" value="Galactose mutarotase-like"/>
    <property type="match status" value="1"/>
</dbReference>
<gene>
    <name evidence="6" type="ORF">Epro_0091</name>
</gene>
<dbReference type="Pfam" id="PF09094">
    <property type="entry name" value="AmyA-A_glucT_m"/>
    <property type="match status" value="1"/>
</dbReference>
<dbReference type="InterPro" id="IPR014718">
    <property type="entry name" value="GH-type_carb-bd"/>
</dbReference>
<dbReference type="Pfam" id="PF03065">
    <property type="entry name" value="Glyco_hydro_57"/>
    <property type="match status" value="1"/>
</dbReference>
<evidence type="ECO:0000313" key="7">
    <source>
        <dbReference type="Proteomes" id="UP000035337"/>
    </source>
</evidence>
<dbReference type="SUPFAM" id="SSF88688">
    <property type="entry name" value="Families 57/38 glycoside transferase middle domain"/>
    <property type="match status" value="1"/>
</dbReference>
<accession>A0A0G3WHX4</accession>
<dbReference type="InterPro" id="IPR004300">
    <property type="entry name" value="Glyco_hydro_57_N"/>
</dbReference>
<dbReference type="PATRIC" id="fig|1408281.3.peg.92"/>
<keyword evidence="7" id="KW-1185">Reference proteome</keyword>
<feature type="domain" description="Alpha-amylase/4-alpha-glucanotransferase C-terminal" evidence="5">
    <location>
        <begin position="413"/>
        <end position="669"/>
    </location>
</feature>
<dbReference type="KEGG" id="epo:Epro_0091"/>